<sequence length="237" mass="26232">MEIDLPGVVQLDNPAPIPVNIRFVPDAKTTSGGMRGIPAEVELLGFDVTITSFTGWFTDREPESRVEESTTLQIWPASRSIRAAGVDGAPVFIPYGDDCPAIDAGERTMLIMRRLQRVTDVAKKAPLRGDFLTYNVKHWHKMKFDFTFSIGGEKFRIGYTERVALLPPSDDRVTHATSGSSSQTEPAAVEEPPLLQPPRSESWIRPPDEVDAPPSFEEIQREDLLRRGQRTEASAGG</sequence>
<dbReference type="OrthoDB" id="2333384at2759"/>
<feature type="region of interest" description="Disordered" evidence="1">
    <location>
        <begin position="170"/>
        <end position="237"/>
    </location>
</feature>
<name>A0A9P8V9E4_9PEZI</name>
<evidence type="ECO:0000313" key="3">
    <source>
        <dbReference type="Proteomes" id="UP000770015"/>
    </source>
</evidence>
<feature type="compositionally biased region" description="Basic and acidic residues" evidence="1">
    <location>
        <begin position="218"/>
        <end position="230"/>
    </location>
</feature>
<evidence type="ECO:0000256" key="1">
    <source>
        <dbReference type="SAM" id="MobiDB-lite"/>
    </source>
</evidence>
<dbReference type="AlphaFoldDB" id="A0A9P8V9E4"/>
<dbReference type="Proteomes" id="UP000770015">
    <property type="component" value="Unassembled WGS sequence"/>
</dbReference>
<organism evidence="2 3">
    <name type="scientific">Plectosphaerella plurivora</name>
    <dbReference type="NCBI Taxonomy" id="936078"/>
    <lineage>
        <taxon>Eukaryota</taxon>
        <taxon>Fungi</taxon>
        <taxon>Dikarya</taxon>
        <taxon>Ascomycota</taxon>
        <taxon>Pezizomycotina</taxon>
        <taxon>Sordariomycetes</taxon>
        <taxon>Hypocreomycetidae</taxon>
        <taxon>Glomerellales</taxon>
        <taxon>Plectosphaerellaceae</taxon>
        <taxon>Plectosphaerella</taxon>
    </lineage>
</organism>
<gene>
    <name evidence="2" type="ORF">F5X68DRAFT_192091</name>
</gene>
<proteinExistence type="predicted"/>
<feature type="compositionally biased region" description="Polar residues" evidence="1">
    <location>
        <begin position="175"/>
        <end position="185"/>
    </location>
</feature>
<keyword evidence="3" id="KW-1185">Reference proteome</keyword>
<dbReference type="EMBL" id="JAGSXJ010000016">
    <property type="protein sequence ID" value="KAH6684937.1"/>
    <property type="molecule type" value="Genomic_DNA"/>
</dbReference>
<reference evidence="2" key="1">
    <citation type="journal article" date="2021" name="Nat. Commun.">
        <title>Genetic determinants of endophytism in the Arabidopsis root mycobiome.</title>
        <authorList>
            <person name="Mesny F."/>
            <person name="Miyauchi S."/>
            <person name="Thiergart T."/>
            <person name="Pickel B."/>
            <person name="Atanasova L."/>
            <person name="Karlsson M."/>
            <person name="Huettel B."/>
            <person name="Barry K.W."/>
            <person name="Haridas S."/>
            <person name="Chen C."/>
            <person name="Bauer D."/>
            <person name="Andreopoulos W."/>
            <person name="Pangilinan J."/>
            <person name="LaButti K."/>
            <person name="Riley R."/>
            <person name="Lipzen A."/>
            <person name="Clum A."/>
            <person name="Drula E."/>
            <person name="Henrissat B."/>
            <person name="Kohler A."/>
            <person name="Grigoriev I.V."/>
            <person name="Martin F.M."/>
            <person name="Hacquard S."/>
        </authorList>
    </citation>
    <scope>NUCLEOTIDE SEQUENCE</scope>
    <source>
        <strain evidence="2">MPI-SDFR-AT-0117</strain>
    </source>
</reference>
<accession>A0A9P8V9E4</accession>
<evidence type="ECO:0000313" key="2">
    <source>
        <dbReference type="EMBL" id="KAH6684937.1"/>
    </source>
</evidence>
<comment type="caution">
    <text evidence="2">The sequence shown here is derived from an EMBL/GenBank/DDBJ whole genome shotgun (WGS) entry which is preliminary data.</text>
</comment>
<protein>
    <submittedName>
        <fullName evidence="2">Uncharacterized protein</fullName>
    </submittedName>
</protein>